<name>A0ABS8CAN7_9BURK</name>
<gene>
    <name evidence="5" type="ORF">H0484_04915</name>
</gene>
<dbReference type="InterPro" id="IPR045004">
    <property type="entry name" value="ECH_dom"/>
</dbReference>
<keyword evidence="6" id="KW-1185">Reference proteome</keyword>
<sequence>MNASVVFEELPTHARKKIAIATLNRPKLLNGLSLEMCHLLTEQLRRWELDDSIALVVLRGEGGKAFCAGGDLHSLYRSVQQNISGRPWDNVYAREFFAVEYRLDYSIHTYAKPVLCWASGIVMGGGVGLMLGASHRIVTETTRFAMPEIKIGMFPDVGGSWMLERLPAGLGMFLALTGAQLGAPDCRYLGLADYYLPSQAWPELLNALQSSSWTDAREENDVRLHQILRGSRRDALGIGPMQRHHAFLGEQCDGPDFDAICAAIASWQNHPDPFLAKAADTFTRGSPGSARLAFTLQRAAKGLSLASVFQMEYTVALQCIGMGDFMEGVRALLVDKDGKPRWQPQSIARASADWARHMFEPSWPDTEAHPLADLREISNYKAAL</sequence>
<organism evidence="5 6">
    <name type="scientific">Mesopusillimonas faecipullorum</name>
    <dbReference type="NCBI Taxonomy" id="2755040"/>
    <lineage>
        <taxon>Bacteria</taxon>
        <taxon>Pseudomonadati</taxon>
        <taxon>Pseudomonadota</taxon>
        <taxon>Betaproteobacteria</taxon>
        <taxon>Burkholderiales</taxon>
        <taxon>Alcaligenaceae</taxon>
        <taxon>Mesopusillimonas</taxon>
    </lineage>
</organism>
<evidence type="ECO:0000259" key="4">
    <source>
        <dbReference type="Pfam" id="PF16113"/>
    </source>
</evidence>
<evidence type="ECO:0000256" key="2">
    <source>
        <dbReference type="ARBA" id="ARBA00011915"/>
    </source>
</evidence>
<evidence type="ECO:0000313" key="5">
    <source>
        <dbReference type="EMBL" id="MCB5363096.1"/>
    </source>
</evidence>
<comment type="caution">
    <text evidence="5">The sequence shown here is derived from an EMBL/GenBank/DDBJ whole genome shotgun (WGS) entry which is preliminary data.</text>
</comment>
<accession>A0ABS8CAN7</accession>
<dbReference type="InterPro" id="IPR032259">
    <property type="entry name" value="HIBYL-CoA-H"/>
</dbReference>
<dbReference type="Proteomes" id="UP000776983">
    <property type="component" value="Unassembled WGS sequence"/>
</dbReference>
<feature type="domain" description="Enoyl-CoA hydratase/isomerase" evidence="4">
    <location>
        <begin position="19"/>
        <end position="359"/>
    </location>
</feature>
<dbReference type="NCBIfam" id="NF004127">
    <property type="entry name" value="PRK05617.1"/>
    <property type="match status" value="1"/>
</dbReference>
<proteinExistence type="predicted"/>
<evidence type="ECO:0000256" key="3">
    <source>
        <dbReference type="ARBA" id="ARBA00022801"/>
    </source>
</evidence>
<comment type="catalytic activity">
    <reaction evidence="1">
        <text>3-hydroxy-2-methylpropanoyl-CoA + H2O = 3-hydroxy-2-methylpropanoate + CoA + H(+)</text>
        <dbReference type="Rhea" id="RHEA:20888"/>
        <dbReference type="ChEBI" id="CHEBI:11805"/>
        <dbReference type="ChEBI" id="CHEBI:15377"/>
        <dbReference type="ChEBI" id="CHEBI:15378"/>
        <dbReference type="ChEBI" id="CHEBI:57287"/>
        <dbReference type="ChEBI" id="CHEBI:57340"/>
        <dbReference type="EC" id="3.1.2.4"/>
    </reaction>
</comment>
<keyword evidence="3" id="KW-0378">Hydrolase</keyword>
<dbReference type="SUPFAM" id="SSF52096">
    <property type="entry name" value="ClpP/crotonase"/>
    <property type="match status" value="1"/>
</dbReference>
<dbReference type="CDD" id="cd06558">
    <property type="entry name" value="crotonase-like"/>
    <property type="match status" value="1"/>
</dbReference>
<evidence type="ECO:0000256" key="1">
    <source>
        <dbReference type="ARBA" id="ARBA00001709"/>
    </source>
</evidence>
<dbReference type="Pfam" id="PF16113">
    <property type="entry name" value="ECH_2"/>
    <property type="match status" value="1"/>
</dbReference>
<dbReference type="PANTHER" id="PTHR43176:SF3">
    <property type="entry name" value="3-HYDROXYISOBUTYRYL-COA HYDROLASE, MITOCHONDRIAL"/>
    <property type="match status" value="1"/>
</dbReference>
<evidence type="ECO:0000313" key="6">
    <source>
        <dbReference type="Proteomes" id="UP000776983"/>
    </source>
</evidence>
<dbReference type="EMBL" id="JACDXW010000002">
    <property type="protein sequence ID" value="MCB5363096.1"/>
    <property type="molecule type" value="Genomic_DNA"/>
</dbReference>
<dbReference type="EC" id="3.1.2.4" evidence="2"/>
<dbReference type="Gene3D" id="3.90.226.10">
    <property type="entry name" value="2-enoyl-CoA Hydratase, Chain A, domain 1"/>
    <property type="match status" value="1"/>
</dbReference>
<dbReference type="PANTHER" id="PTHR43176">
    <property type="entry name" value="3-HYDROXYISOBUTYRYL-COA HYDROLASE-RELATED"/>
    <property type="match status" value="1"/>
</dbReference>
<reference evidence="5 6" key="1">
    <citation type="submission" date="2020-07" db="EMBL/GenBank/DDBJ databases">
        <title>Pusillimonas sp. nov., isolated from poultry manure in Taiwan.</title>
        <authorList>
            <person name="Lin S.-Y."/>
            <person name="Tang Y.-S."/>
            <person name="Young C.-C."/>
        </authorList>
    </citation>
    <scope>NUCLEOTIDE SEQUENCE [LARGE SCALE GENOMIC DNA]</scope>
    <source>
        <strain evidence="5 6">CC-YST705</strain>
    </source>
</reference>
<dbReference type="InterPro" id="IPR029045">
    <property type="entry name" value="ClpP/crotonase-like_dom_sf"/>
</dbReference>
<protein>
    <recommendedName>
        <fullName evidence="2">3-hydroxyisobutyryl-CoA hydrolase</fullName>
        <ecNumber evidence="2">3.1.2.4</ecNumber>
    </recommendedName>
</protein>
<dbReference type="RefSeq" id="WP_226953334.1">
    <property type="nucleotide sequence ID" value="NZ_JACDXW010000002.1"/>
</dbReference>